<gene>
    <name evidence="2" type="ORF">CFP56_022379</name>
</gene>
<evidence type="ECO:0000259" key="1">
    <source>
        <dbReference type="Pfam" id="PF13456"/>
    </source>
</evidence>
<dbReference type="AlphaFoldDB" id="A0AAW0KBS4"/>
<dbReference type="GO" id="GO:0003676">
    <property type="term" value="F:nucleic acid binding"/>
    <property type="evidence" value="ECO:0007669"/>
    <property type="project" value="InterPro"/>
</dbReference>
<reference evidence="2 3" key="1">
    <citation type="journal article" date="2018" name="Sci. Data">
        <title>The draft genome sequence of cork oak.</title>
        <authorList>
            <person name="Ramos A.M."/>
            <person name="Usie A."/>
            <person name="Barbosa P."/>
            <person name="Barros P.M."/>
            <person name="Capote T."/>
            <person name="Chaves I."/>
            <person name="Simoes F."/>
            <person name="Abreu I."/>
            <person name="Carrasquinho I."/>
            <person name="Faro C."/>
            <person name="Guimaraes J.B."/>
            <person name="Mendonca D."/>
            <person name="Nobrega F."/>
            <person name="Rodrigues L."/>
            <person name="Saibo N.J.M."/>
            <person name="Varela M.C."/>
            <person name="Egas C."/>
            <person name="Matos J."/>
            <person name="Miguel C.M."/>
            <person name="Oliveira M.M."/>
            <person name="Ricardo C.P."/>
            <person name="Goncalves S."/>
        </authorList>
    </citation>
    <scope>NUCLEOTIDE SEQUENCE [LARGE SCALE GENOMIC DNA]</scope>
    <source>
        <strain evidence="3">cv. HL8</strain>
    </source>
</reference>
<keyword evidence="3" id="KW-1185">Reference proteome</keyword>
<feature type="domain" description="RNase H type-1" evidence="1">
    <location>
        <begin position="193"/>
        <end position="315"/>
    </location>
</feature>
<sequence length="347" mass="38537">MVRELLREEGLEWDTELVRGLFLTQDAEAILSIPISESAAKDRMVWAEDKKGKFTVRSAYRLARDIMAEGGSVGCSDPSKIRGTEVWKESKLSLPCTVQESWDFVDTFSLLRACWEAQLGLLERWVSICWGIWKSRNEVRHGGKRRPGSVIVRNSLKVLDDFLTAMEKPCRPRLENQSDVAWKLPLSGSFKVNVDGALFSKSKQAGVGVMVRDEVGTMIAAMARKLDLPLSALATEAKALEIGVTFAEEVGLRDVVSESDSQLIINAIHGIGEAEASVQNIILGVLQKAQCFRTFDFLHIKRQGNAPAQLLAQHAFHVENMVVWLEDCPSQVACACSHDVLVFLHSE</sequence>
<dbReference type="PANTHER" id="PTHR47074">
    <property type="entry name" value="BNAC02G40300D PROTEIN"/>
    <property type="match status" value="1"/>
</dbReference>
<dbReference type="CDD" id="cd06222">
    <property type="entry name" value="RNase_H_like"/>
    <property type="match status" value="1"/>
</dbReference>
<dbReference type="GO" id="GO:0004523">
    <property type="term" value="F:RNA-DNA hybrid ribonuclease activity"/>
    <property type="evidence" value="ECO:0007669"/>
    <property type="project" value="InterPro"/>
</dbReference>
<name>A0AAW0KBS4_QUESU</name>
<evidence type="ECO:0000313" key="2">
    <source>
        <dbReference type="EMBL" id="KAK7836559.1"/>
    </source>
</evidence>
<evidence type="ECO:0000313" key="3">
    <source>
        <dbReference type="Proteomes" id="UP000237347"/>
    </source>
</evidence>
<protein>
    <recommendedName>
        <fullName evidence="1">RNase H type-1 domain-containing protein</fullName>
    </recommendedName>
</protein>
<dbReference type="Gene3D" id="3.30.420.10">
    <property type="entry name" value="Ribonuclease H-like superfamily/Ribonuclease H"/>
    <property type="match status" value="1"/>
</dbReference>
<dbReference type="EMBL" id="PKMF04000350">
    <property type="protein sequence ID" value="KAK7836559.1"/>
    <property type="molecule type" value="Genomic_DNA"/>
</dbReference>
<accession>A0AAW0KBS4</accession>
<dbReference type="InterPro" id="IPR036397">
    <property type="entry name" value="RNaseH_sf"/>
</dbReference>
<dbReference type="InterPro" id="IPR012337">
    <property type="entry name" value="RNaseH-like_sf"/>
</dbReference>
<organism evidence="2 3">
    <name type="scientific">Quercus suber</name>
    <name type="common">Cork oak</name>
    <dbReference type="NCBI Taxonomy" id="58331"/>
    <lineage>
        <taxon>Eukaryota</taxon>
        <taxon>Viridiplantae</taxon>
        <taxon>Streptophyta</taxon>
        <taxon>Embryophyta</taxon>
        <taxon>Tracheophyta</taxon>
        <taxon>Spermatophyta</taxon>
        <taxon>Magnoliopsida</taxon>
        <taxon>eudicotyledons</taxon>
        <taxon>Gunneridae</taxon>
        <taxon>Pentapetalae</taxon>
        <taxon>rosids</taxon>
        <taxon>fabids</taxon>
        <taxon>Fagales</taxon>
        <taxon>Fagaceae</taxon>
        <taxon>Quercus</taxon>
    </lineage>
</organism>
<proteinExistence type="predicted"/>
<dbReference type="SUPFAM" id="SSF53098">
    <property type="entry name" value="Ribonuclease H-like"/>
    <property type="match status" value="1"/>
</dbReference>
<dbReference type="InterPro" id="IPR052929">
    <property type="entry name" value="RNase_H-like_EbsB-rel"/>
</dbReference>
<dbReference type="Pfam" id="PF13456">
    <property type="entry name" value="RVT_3"/>
    <property type="match status" value="1"/>
</dbReference>
<dbReference type="PANTHER" id="PTHR47074:SF48">
    <property type="entry name" value="POLYNUCLEOTIDYL TRANSFERASE, RIBONUCLEASE H-LIKE SUPERFAMILY PROTEIN"/>
    <property type="match status" value="1"/>
</dbReference>
<comment type="caution">
    <text evidence="2">The sequence shown here is derived from an EMBL/GenBank/DDBJ whole genome shotgun (WGS) entry which is preliminary data.</text>
</comment>
<dbReference type="Proteomes" id="UP000237347">
    <property type="component" value="Unassembled WGS sequence"/>
</dbReference>
<dbReference type="InterPro" id="IPR002156">
    <property type="entry name" value="RNaseH_domain"/>
</dbReference>
<dbReference type="InterPro" id="IPR044730">
    <property type="entry name" value="RNase_H-like_dom_plant"/>
</dbReference>